<evidence type="ECO:0000313" key="1">
    <source>
        <dbReference type="EMBL" id="PWZ32135.1"/>
    </source>
</evidence>
<proteinExistence type="predicted"/>
<reference evidence="1" key="1">
    <citation type="journal article" date="2018" name="Nat. Genet.">
        <title>Extensive intraspecific gene order and gene structural variations between Mo17 and other maize genomes.</title>
        <authorList>
            <person name="Sun S."/>
            <person name="Zhou Y."/>
            <person name="Chen J."/>
            <person name="Shi J."/>
            <person name="Zhao H."/>
            <person name="Zhao H."/>
            <person name="Song W."/>
            <person name="Zhang M."/>
            <person name="Cui Y."/>
            <person name="Dong X."/>
            <person name="Liu H."/>
            <person name="Ma X."/>
            <person name="Jiao Y."/>
            <person name="Wang B."/>
            <person name="Wei X."/>
            <person name="Stein J.C."/>
            <person name="Glaubitz J.C."/>
            <person name="Lu F."/>
            <person name="Yu G."/>
            <person name="Liang C."/>
            <person name="Fengler K."/>
            <person name="Li B."/>
            <person name="Rafalski A."/>
            <person name="Schnable P.S."/>
            <person name="Ware D.H."/>
            <person name="Buckler E.S."/>
            <person name="Lai J."/>
        </authorList>
    </citation>
    <scope>NUCLEOTIDE SEQUENCE [LARGE SCALE GENOMIC DNA]</scope>
    <source>
        <tissue evidence="1">Seedling</tissue>
    </source>
</reference>
<sequence length="11" mass="1293">MCLILRTLSRS</sequence>
<protein>
    <submittedName>
        <fullName evidence="1">Uncharacterized protein</fullName>
    </submittedName>
</protein>
<accession>A0A3L6FFY1</accession>
<comment type="caution">
    <text evidence="1">The sequence shown here is derived from an EMBL/GenBank/DDBJ whole genome shotgun (WGS) entry which is preliminary data.</text>
</comment>
<dbReference type="EMBL" id="NCVQ01000004">
    <property type="protein sequence ID" value="PWZ32135.1"/>
    <property type="molecule type" value="Genomic_DNA"/>
</dbReference>
<gene>
    <name evidence="1" type="ORF">Zm00014a_033650</name>
</gene>
<dbReference type="Proteomes" id="UP000251960">
    <property type="component" value="Chromosome 3"/>
</dbReference>
<organism evidence="1">
    <name type="scientific">Zea mays</name>
    <name type="common">Maize</name>
    <dbReference type="NCBI Taxonomy" id="4577"/>
    <lineage>
        <taxon>Eukaryota</taxon>
        <taxon>Viridiplantae</taxon>
        <taxon>Streptophyta</taxon>
        <taxon>Embryophyta</taxon>
        <taxon>Tracheophyta</taxon>
        <taxon>Spermatophyta</taxon>
        <taxon>Magnoliopsida</taxon>
        <taxon>Liliopsida</taxon>
        <taxon>Poales</taxon>
        <taxon>Poaceae</taxon>
        <taxon>PACMAD clade</taxon>
        <taxon>Panicoideae</taxon>
        <taxon>Andropogonodae</taxon>
        <taxon>Andropogoneae</taxon>
        <taxon>Tripsacinae</taxon>
        <taxon>Zea</taxon>
    </lineage>
</organism>
<name>A0A3L6FFY1_MAIZE</name>